<dbReference type="RefSeq" id="XP_012198266.1">
    <property type="nucleotide sequence ID" value="XM_012342876.1"/>
</dbReference>
<dbReference type="Gene3D" id="2.130.10.30">
    <property type="entry name" value="Regulator of chromosome condensation 1/beta-lactamase-inhibitor protein II"/>
    <property type="match status" value="2"/>
</dbReference>
<dbReference type="InterPro" id="IPR009091">
    <property type="entry name" value="RCC1/BLIP-II"/>
</dbReference>
<evidence type="ECO:0000256" key="3">
    <source>
        <dbReference type="SAM" id="MobiDB-lite"/>
    </source>
</evidence>
<gene>
    <name evidence="4" type="ORF">SPRG_04276</name>
</gene>
<dbReference type="Proteomes" id="UP000030745">
    <property type="component" value="Unassembled WGS sequence"/>
</dbReference>
<dbReference type="InterPro" id="IPR011992">
    <property type="entry name" value="EF-hand-dom_pair"/>
</dbReference>
<dbReference type="PANTHER" id="PTHR22870">
    <property type="entry name" value="REGULATOR OF CHROMOSOME CONDENSATION"/>
    <property type="match status" value="1"/>
</dbReference>
<evidence type="ECO:0000313" key="5">
    <source>
        <dbReference type="Proteomes" id="UP000030745"/>
    </source>
</evidence>
<reference evidence="4 5" key="1">
    <citation type="journal article" date="2013" name="PLoS Genet.">
        <title>Distinctive expansion of potential virulence genes in the genome of the oomycete fish pathogen Saprolegnia parasitica.</title>
        <authorList>
            <person name="Jiang R.H."/>
            <person name="de Bruijn I."/>
            <person name="Haas B.J."/>
            <person name="Belmonte R."/>
            <person name="Lobach L."/>
            <person name="Christie J."/>
            <person name="van den Ackerveken G."/>
            <person name="Bottin A."/>
            <person name="Bulone V."/>
            <person name="Diaz-Moreno S.M."/>
            <person name="Dumas B."/>
            <person name="Fan L."/>
            <person name="Gaulin E."/>
            <person name="Govers F."/>
            <person name="Grenville-Briggs L.J."/>
            <person name="Horner N.R."/>
            <person name="Levin J.Z."/>
            <person name="Mammella M."/>
            <person name="Meijer H.J."/>
            <person name="Morris P."/>
            <person name="Nusbaum C."/>
            <person name="Oome S."/>
            <person name="Phillips A.J."/>
            <person name="van Rooyen D."/>
            <person name="Rzeszutek E."/>
            <person name="Saraiva M."/>
            <person name="Secombes C.J."/>
            <person name="Seidl M.F."/>
            <person name="Snel B."/>
            <person name="Stassen J.H."/>
            <person name="Sykes S."/>
            <person name="Tripathy S."/>
            <person name="van den Berg H."/>
            <person name="Vega-Arreguin J.C."/>
            <person name="Wawra S."/>
            <person name="Young S.K."/>
            <person name="Zeng Q."/>
            <person name="Dieguez-Uribeondo J."/>
            <person name="Russ C."/>
            <person name="Tyler B.M."/>
            <person name="van West P."/>
        </authorList>
    </citation>
    <scope>NUCLEOTIDE SEQUENCE [LARGE SCALE GENOMIC DNA]</scope>
    <source>
        <strain evidence="4 5">CBS 223.65</strain>
    </source>
</reference>
<protein>
    <recommendedName>
        <fullName evidence="6">EF-hand domain-containing protein</fullName>
    </recommendedName>
</protein>
<name>A0A067CKT5_SAPPC</name>
<feature type="repeat" description="RCC1" evidence="2">
    <location>
        <begin position="242"/>
        <end position="281"/>
    </location>
</feature>
<dbReference type="KEGG" id="spar:SPRG_04276"/>
<feature type="region of interest" description="Disordered" evidence="3">
    <location>
        <begin position="1"/>
        <end position="22"/>
    </location>
</feature>
<dbReference type="STRING" id="695850.A0A067CKT5"/>
<dbReference type="SUPFAM" id="SSF47473">
    <property type="entry name" value="EF-hand"/>
    <property type="match status" value="1"/>
</dbReference>
<dbReference type="OMA" id="PKLCAWI"/>
<accession>A0A067CKT5</accession>
<dbReference type="EMBL" id="KK583199">
    <property type="protein sequence ID" value="KDO31138.1"/>
    <property type="molecule type" value="Genomic_DNA"/>
</dbReference>
<dbReference type="GeneID" id="24126736"/>
<dbReference type="InterPro" id="IPR051210">
    <property type="entry name" value="Ub_ligase/GEF_domain"/>
</dbReference>
<evidence type="ECO:0008006" key="6">
    <source>
        <dbReference type="Google" id="ProtNLM"/>
    </source>
</evidence>
<sequence>MLPKRPSERWKRDEASTKSTREPGLRIVSMAHAVSKYGSIAWEHKVAWPSSNPWHDRVWATSHADGPGTYTLVLTDDGSLYAQGMLVPASTNPSLPDVDDRGPRFKQLLTPLHAPPHVLTPMHLKLPLPIVAIACGAEHATAIASNRSIFAWGHNSCGQLGLSVRLHQATGRSQYRLVTGAFTTAIVFPDVVWVWGRLASLDLSPSPDPRESPHVARILAIDGPLLDVQFGMDQALALTHSGSLYTWSTRSHAGVLPVPMPERPVLQMALGSRHALALTKAGHLYAWGANAFGQCGVGNFASMIPSPQRVLGVPMLSKAIVHLTCMGHASLLQIDNGLLSFVWGVIGPVLCTHTPVELLPFRKAPPPTPPVRVLGTPQLLGFERSLPKKTSLFTLGPIVCKGRDHVGDLVKVHSSRGALTIHPIYEHAAPALAVIATPLNAAKAVLTISPVETRTKGLYASWFHAQRSGAWQLWLASSQETASLVVGGPWTLKIQLSETLAPSRQTAPAFHHPRLSHVAMQTSCTSLLWHAISPELPCRVTMDHPVLLRFDLAGCTDLSDDEWVVETSGATVATTSHAVDRVAATMLVTLKYMSAGTSTVVLRRSGRARLQRKAPMTVEVHVTYKLVSVLRCVQLHRLAIQSYLCSVDGSIPKLCAWIHGHKELSVYLQHSVILEVLTQRRITYGWDVWRDLQTELQQWAIVAWLDFDGLLKNSTPPSQCPLLADATWFLSTYPEPPTLHGAGLSARPRPSTPLSMQDLVVPRSTQSEAAILLDAHPSVVLPIAAKYTLSGDFILATAHHEAIESSWSGLSGPLHELRQLLLERRRSAQRSLRDLYHHFHRDLTSAGEGFDLRAFRVAVNDLRMALTPEESYDAFQRLCVDGTSHVSFGAFRLFVLEPTFQSFWHSYAPRVVAAIRAHDITLIDAWTKHFESAHEQLQTGSGYETVRTAPSGDMDWEVFAHGLLLLVPSTSPRDLIRLVYRFDTSGDGVVHAASLLHALHQWATTMLGAPRPERTSSSVVLARDRPQVDAFSSHKAVQKLYRSRAQAYALETSDDAALLRQGNELLTKTTKKPMHWLLEQGLSFRPQARGHARDKPDVYDAAELSVDLLNN</sequence>
<evidence type="ECO:0000256" key="2">
    <source>
        <dbReference type="PROSITE-ProRule" id="PRU00235"/>
    </source>
</evidence>
<dbReference type="AlphaFoldDB" id="A0A067CKT5"/>
<keyword evidence="5" id="KW-1185">Reference proteome</keyword>
<evidence type="ECO:0000256" key="1">
    <source>
        <dbReference type="ARBA" id="ARBA00022737"/>
    </source>
</evidence>
<dbReference type="OrthoDB" id="72476at2759"/>
<dbReference type="SUPFAM" id="SSF50985">
    <property type="entry name" value="RCC1/BLIP-II"/>
    <property type="match status" value="1"/>
</dbReference>
<dbReference type="PROSITE" id="PS50012">
    <property type="entry name" value="RCC1_3"/>
    <property type="match status" value="2"/>
</dbReference>
<dbReference type="PANTHER" id="PTHR22870:SF408">
    <property type="entry name" value="OS09G0560450 PROTEIN"/>
    <property type="match status" value="1"/>
</dbReference>
<proteinExistence type="predicted"/>
<evidence type="ECO:0000313" key="4">
    <source>
        <dbReference type="EMBL" id="KDO31138.1"/>
    </source>
</evidence>
<organism evidence="4 5">
    <name type="scientific">Saprolegnia parasitica (strain CBS 223.65)</name>
    <dbReference type="NCBI Taxonomy" id="695850"/>
    <lineage>
        <taxon>Eukaryota</taxon>
        <taxon>Sar</taxon>
        <taxon>Stramenopiles</taxon>
        <taxon>Oomycota</taxon>
        <taxon>Saprolegniomycetes</taxon>
        <taxon>Saprolegniales</taxon>
        <taxon>Saprolegniaceae</taxon>
        <taxon>Saprolegnia</taxon>
    </lineage>
</organism>
<dbReference type="Pfam" id="PF13540">
    <property type="entry name" value="RCC1_2"/>
    <property type="match status" value="2"/>
</dbReference>
<feature type="repeat" description="RCC1" evidence="2">
    <location>
        <begin position="282"/>
        <end position="336"/>
    </location>
</feature>
<keyword evidence="1" id="KW-0677">Repeat</keyword>
<dbReference type="InterPro" id="IPR000408">
    <property type="entry name" value="Reg_chr_condens"/>
</dbReference>
<dbReference type="VEuPathDB" id="FungiDB:SPRG_04276"/>